<dbReference type="PROSITE" id="PS51186">
    <property type="entry name" value="GNAT"/>
    <property type="match status" value="1"/>
</dbReference>
<reference evidence="1 2" key="1">
    <citation type="submission" date="2017-09" db="EMBL/GenBank/DDBJ databases">
        <title>Large-scale bioinformatics analysis of Bacillus genomes uncovers conserved roles of natural products in bacterial physiology.</title>
        <authorList>
            <consortium name="Agbiome Team Llc"/>
            <person name="Bleich R.M."/>
            <person name="Grubbs K.J."/>
            <person name="Santa Maria K.C."/>
            <person name="Allen S.E."/>
            <person name="Farag S."/>
            <person name="Shank E.A."/>
            <person name="Bowers A."/>
        </authorList>
    </citation>
    <scope>NUCLEOTIDE SEQUENCE [LARGE SCALE GENOMIC DNA]</scope>
    <source>
        <strain evidence="1 2">AFS009893</strain>
    </source>
</reference>
<protein>
    <submittedName>
        <fullName evidence="1">GNAT family N-acetyltransferase</fullName>
    </submittedName>
</protein>
<dbReference type="InterPro" id="IPR016181">
    <property type="entry name" value="Acyl_CoA_acyltransferase"/>
</dbReference>
<name>A0A2C3XZK3_9BACI</name>
<accession>A0A2C3XZK3</accession>
<dbReference type="PANTHER" id="PTHR47237">
    <property type="entry name" value="SLL0310 PROTEIN"/>
    <property type="match status" value="1"/>
</dbReference>
<dbReference type="Proteomes" id="UP000219775">
    <property type="component" value="Unassembled WGS sequence"/>
</dbReference>
<dbReference type="Pfam" id="PF13673">
    <property type="entry name" value="Acetyltransf_10"/>
    <property type="match status" value="1"/>
</dbReference>
<sequence length="279" mass="31002">MQIQKLNNSSISQLISLCEGVGWLQPQLFMRKQFEMYLSIGSLFGYTQNEKLIATGGVFPSESGFSSIGMLMVHPNFQKQGLGHSLLDFCVQQAPTSLPVILIATDAGVPLYQKYGFTTITTIHRFEKFVTNTSTNLSHFKQIIQDDLSSLIKLDKTATGTHRPNHYSILLARAALTFKIERNHRIESFALCIQKGDVLCITPLIAKNEGDAIQLLQSICKGWNGTVRIDVPHSQCTFRAHLESKGFQETLLSPLMIKNGSHLSGNRAHLFAMMDAALC</sequence>
<dbReference type="Gene3D" id="3.40.630.90">
    <property type="match status" value="1"/>
</dbReference>
<dbReference type="InterPro" id="IPR041496">
    <property type="entry name" value="YitH/HolE_GNAT"/>
</dbReference>
<dbReference type="AlphaFoldDB" id="A0A2C3XZK3"/>
<dbReference type="Pfam" id="PF18014">
    <property type="entry name" value="Acetyltransf_18"/>
    <property type="match status" value="1"/>
</dbReference>
<proteinExistence type="predicted"/>
<evidence type="ECO:0000313" key="1">
    <source>
        <dbReference type="EMBL" id="PEM69953.1"/>
    </source>
</evidence>
<evidence type="ECO:0000313" key="2">
    <source>
        <dbReference type="Proteomes" id="UP000219775"/>
    </source>
</evidence>
<comment type="caution">
    <text evidence="1">The sequence shown here is derived from an EMBL/GenBank/DDBJ whole genome shotgun (WGS) entry which is preliminary data.</text>
</comment>
<dbReference type="Gene3D" id="3.40.630.30">
    <property type="match status" value="1"/>
</dbReference>
<dbReference type="GO" id="GO:0016747">
    <property type="term" value="F:acyltransferase activity, transferring groups other than amino-acyl groups"/>
    <property type="evidence" value="ECO:0007669"/>
    <property type="project" value="InterPro"/>
</dbReference>
<dbReference type="InterPro" id="IPR052729">
    <property type="entry name" value="Acyl/Acetyltrans_Enzymes"/>
</dbReference>
<dbReference type="InterPro" id="IPR000182">
    <property type="entry name" value="GNAT_dom"/>
</dbReference>
<dbReference type="CDD" id="cd04301">
    <property type="entry name" value="NAT_SF"/>
    <property type="match status" value="1"/>
</dbReference>
<organism evidence="1 2">
    <name type="scientific">Bacillus pseudomycoides</name>
    <dbReference type="NCBI Taxonomy" id="64104"/>
    <lineage>
        <taxon>Bacteria</taxon>
        <taxon>Bacillati</taxon>
        <taxon>Bacillota</taxon>
        <taxon>Bacilli</taxon>
        <taxon>Bacillales</taxon>
        <taxon>Bacillaceae</taxon>
        <taxon>Bacillus</taxon>
        <taxon>Bacillus cereus group</taxon>
    </lineage>
</organism>
<keyword evidence="1" id="KW-0808">Transferase</keyword>
<dbReference type="RefSeq" id="WP_097846972.1">
    <property type="nucleotide sequence ID" value="NZ_NUBH01000036.1"/>
</dbReference>
<dbReference type="PANTHER" id="PTHR47237:SF2">
    <property type="entry name" value="BLL4206 PROTEIN"/>
    <property type="match status" value="1"/>
</dbReference>
<gene>
    <name evidence="1" type="ORF">CN613_11205</name>
</gene>
<dbReference type="EMBL" id="NUDP01000037">
    <property type="protein sequence ID" value="PEM69953.1"/>
    <property type="molecule type" value="Genomic_DNA"/>
</dbReference>
<dbReference type="SUPFAM" id="SSF55729">
    <property type="entry name" value="Acyl-CoA N-acyltransferases (Nat)"/>
    <property type="match status" value="1"/>
</dbReference>